<reference evidence="2 3" key="1">
    <citation type="submission" date="2019-07" db="EMBL/GenBank/DDBJ databases">
        <title>Complete Genome Sequence and Methylome Analysis of Nocardia otitidis-caviarum NEB252.</title>
        <authorList>
            <person name="Fomenkov A."/>
            <person name="Anton B.P."/>
            <person name="Vincze T."/>
            <person name="Roberts R.J."/>
        </authorList>
    </citation>
    <scope>NUCLEOTIDE SEQUENCE [LARGE SCALE GENOMIC DNA]</scope>
    <source>
        <strain evidence="2 3">NEB252</strain>
    </source>
</reference>
<evidence type="ECO:0000313" key="2">
    <source>
        <dbReference type="EMBL" id="QDP82664.1"/>
    </source>
</evidence>
<keyword evidence="1" id="KW-0732">Signal</keyword>
<sequence>MRRTARLIMIGAVSAAALTTATAPASADITGSASGSASGSATGSADLATVISQLFITMSANTAPNCAYGNIFCFVR</sequence>
<dbReference type="Proteomes" id="UP000317039">
    <property type="component" value="Chromosome"/>
</dbReference>
<evidence type="ECO:0000313" key="3">
    <source>
        <dbReference type="Proteomes" id="UP000317039"/>
    </source>
</evidence>
<dbReference type="GeneID" id="80336976"/>
<name>A0A516NUX5_9NOCA</name>
<evidence type="ECO:0000256" key="1">
    <source>
        <dbReference type="SAM" id="SignalP"/>
    </source>
</evidence>
<feature type="signal peptide" evidence="1">
    <location>
        <begin position="1"/>
        <end position="27"/>
    </location>
</feature>
<dbReference type="EMBL" id="CP041695">
    <property type="protein sequence ID" value="QDP82664.1"/>
    <property type="molecule type" value="Genomic_DNA"/>
</dbReference>
<dbReference type="RefSeq" id="WP_143983440.1">
    <property type="nucleotide sequence ID" value="NZ_CP041695.1"/>
</dbReference>
<dbReference type="KEGG" id="nod:FOH10_31990"/>
<organism evidence="2 3">
    <name type="scientific">Nocardia otitidiscaviarum</name>
    <dbReference type="NCBI Taxonomy" id="1823"/>
    <lineage>
        <taxon>Bacteria</taxon>
        <taxon>Bacillati</taxon>
        <taxon>Actinomycetota</taxon>
        <taxon>Actinomycetes</taxon>
        <taxon>Mycobacteriales</taxon>
        <taxon>Nocardiaceae</taxon>
        <taxon>Nocardia</taxon>
    </lineage>
</organism>
<feature type="chain" id="PRO_5021827841" evidence="1">
    <location>
        <begin position="28"/>
        <end position="76"/>
    </location>
</feature>
<accession>A0A516NUX5</accession>
<gene>
    <name evidence="2" type="ORF">FOH10_31990</name>
</gene>
<proteinExistence type="predicted"/>
<dbReference type="AlphaFoldDB" id="A0A516NUX5"/>
<protein>
    <submittedName>
        <fullName evidence="2">Uncharacterized protein</fullName>
    </submittedName>
</protein>